<feature type="compositionally biased region" description="Low complexity" evidence="1">
    <location>
        <begin position="76"/>
        <end position="90"/>
    </location>
</feature>
<reference evidence="5" key="1">
    <citation type="submission" date="2018-11" db="EMBL/GenBank/DDBJ databases">
        <title>Chitinophaga lutea sp.nov., isolate from arsenic contaminated soil.</title>
        <authorList>
            <person name="Zong Y."/>
        </authorList>
    </citation>
    <scope>NUCLEOTIDE SEQUENCE [LARGE SCALE GENOMIC DNA]</scope>
    <source>
        <strain evidence="5">YLT18</strain>
    </source>
</reference>
<feature type="region of interest" description="Disordered" evidence="1">
    <location>
        <begin position="64"/>
        <end position="95"/>
    </location>
</feature>
<dbReference type="AlphaFoldDB" id="A0A3N4MDS9"/>
<organism evidence="4 5">
    <name type="scientific">Chitinophaga barathri</name>
    <dbReference type="NCBI Taxonomy" id="1647451"/>
    <lineage>
        <taxon>Bacteria</taxon>
        <taxon>Pseudomonadati</taxon>
        <taxon>Bacteroidota</taxon>
        <taxon>Chitinophagia</taxon>
        <taxon>Chitinophagales</taxon>
        <taxon>Chitinophagaceae</taxon>
        <taxon>Chitinophaga</taxon>
    </lineage>
</organism>
<dbReference type="Proteomes" id="UP000279089">
    <property type="component" value="Unassembled WGS sequence"/>
</dbReference>
<dbReference type="Pfam" id="PF13488">
    <property type="entry name" value="Gly-zipper_Omp"/>
    <property type="match status" value="1"/>
</dbReference>
<accession>A0A3N4MDS9</accession>
<proteinExistence type="predicted"/>
<protein>
    <submittedName>
        <fullName evidence="4">Glycine zipper family protein</fullName>
    </submittedName>
</protein>
<evidence type="ECO:0000259" key="3">
    <source>
        <dbReference type="Pfam" id="PF13488"/>
    </source>
</evidence>
<feature type="signal peptide" evidence="2">
    <location>
        <begin position="1"/>
        <end position="21"/>
    </location>
</feature>
<evidence type="ECO:0000256" key="2">
    <source>
        <dbReference type="SAM" id="SignalP"/>
    </source>
</evidence>
<gene>
    <name evidence="4" type="ORF">EG028_06100</name>
</gene>
<evidence type="ECO:0000313" key="5">
    <source>
        <dbReference type="Proteomes" id="UP000279089"/>
    </source>
</evidence>
<keyword evidence="5" id="KW-1185">Reference proteome</keyword>
<dbReference type="PROSITE" id="PS51257">
    <property type="entry name" value="PROKAR_LIPOPROTEIN"/>
    <property type="match status" value="1"/>
</dbReference>
<evidence type="ECO:0000313" key="4">
    <source>
        <dbReference type="EMBL" id="RPD41738.1"/>
    </source>
</evidence>
<dbReference type="InterPro" id="IPR039567">
    <property type="entry name" value="Gly-zipper"/>
</dbReference>
<dbReference type="RefSeq" id="WP_120514677.1">
    <property type="nucleotide sequence ID" value="NZ_QXZY01000002.1"/>
</dbReference>
<sequence>MKQLLAAVATSVVLFACQSRADNAAAIQSARKAAIDSMNTVNQVNIARQHVIDSMKAVNAKASRAGRNVSSGGNDVAAAPVNNTTATPAPAKKKGWSHTAKGAVVGAGAGAITGAIVNKDRLKGAAIGTIIGAGVGAGTGAIVDHQKKKKQSAQ</sequence>
<dbReference type="EMBL" id="RMBX01000003">
    <property type="protein sequence ID" value="RPD41738.1"/>
    <property type="molecule type" value="Genomic_DNA"/>
</dbReference>
<name>A0A3N4MDS9_9BACT</name>
<feature type="domain" description="Glycine zipper" evidence="3">
    <location>
        <begin position="102"/>
        <end position="146"/>
    </location>
</feature>
<feature type="chain" id="PRO_5018260299" evidence="2">
    <location>
        <begin position="22"/>
        <end position="154"/>
    </location>
</feature>
<evidence type="ECO:0000256" key="1">
    <source>
        <dbReference type="SAM" id="MobiDB-lite"/>
    </source>
</evidence>
<keyword evidence="2" id="KW-0732">Signal</keyword>
<comment type="caution">
    <text evidence="4">The sequence shown here is derived from an EMBL/GenBank/DDBJ whole genome shotgun (WGS) entry which is preliminary data.</text>
</comment>